<evidence type="ECO:0008006" key="3">
    <source>
        <dbReference type="Google" id="ProtNLM"/>
    </source>
</evidence>
<gene>
    <name evidence="1" type="ORF">B0H50_101291</name>
</gene>
<accession>A0ABX5LQ56</accession>
<organism evidence="1 2">
    <name type="scientific">Hallerella porci</name>
    <dbReference type="NCBI Taxonomy" id="1945871"/>
    <lineage>
        <taxon>Bacteria</taxon>
        <taxon>Pseudomonadati</taxon>
        <taxon>Fibrobacterota</taxon>
        <taxon>Fibrobacteria</taxon>
        <taxon>Fibrobacterales</taxon>
        <taxon>Fibrobacteraceae</taxon>
        <taxon>Hallerella</taxon>
    </lineage>
</organism>
<dbReference type="Proteomes" id="UP000245523">
    <property type="component" value="Unassembled WGS sequence"/>
</dbReference>
<reference evidence="1 2" key="1">
    <citation type="submission" date="2018-05" db="EMBL/GenBank/DDBJ databases">
        <title>Animal gut microbial communities from fecal samples from Wisconsin, USA.</title>
        <authorList>
            <person name="Neumann A."/>
        </authorList>
    </citation>
    <scope>NUCLEOTIDE SEQUENCE [LARGE SCALE GENOMIC DNA]</scope>
    <source>
        <strain evidence="1 2">UWS4</strain>
    </source>
</reference>
<dbReference type="EMBL" id="QGHD01000001">
    <property type="protein sequence ID" value="PWL04276.1"/>
    <property type="molecule type" value="Genomic_DNA"/>
</dbReference>
<evidence type="ECO:0000313" key="2">
    <source>
        <dbReference type="Proteomes" id="UP000245523"/>
    </source>
</evidence>
<comment type="caution">
    <text evidence="1">The sequence shown here is derived from an EMBL/GenBank/DDBJ whole genome shotgun (WGS) entry which is preliminary data.</text>
</comment>
<name>A0ABX5LQ56_9BACT</name>
<keyword evidence="2" id="KW-1185">Reference proteome</keyword>
<proteinExistence type="predicted"/>
<evidence type="ECO:0000313" key="1">
    <source>
        <dbReference type="EMBL" id="PWL04276.1"/>
    </source>
</evidence>
<sequence>MFSRSLVKPILLFSACLMSIIIAFQALTPSKKEKSLVEAACTFANLEPQCFESNETWKEGLAYYDSVLAISHDTISAVKSLFWEHWQLKFAGADHAQTPELILPTKILEEKNTGCVGVSWLALMLAEVRGIQAQAYLIPGHMYFSVNGRNFEPNREGFNYSHEEYRKKYAAGSWDAAMQKALYRNQFLGIVAFNLGNAKLESDPQAALAWYKVAAEFFPAYPKIRDNRRIALRKLDERK</sequence>
<protein>
    <recommendedName>
        <fullName evidence="3">Transglutaminase-like superfamily protein</fullName>
    </recommendedName>
</protein>